<dbReference type="GO" id="GO:0009432">
    <property type="term" value="P:SOS response"/>
    <property type="evidence" value="ECO:0007669"/>
    <property type="project" value="UniProtKB-KW"/>
</dbReference>
<dbReference type="InterPro" id="IPR036390">
    <property type="entry name" value="WH_DNA-bd_sf"/>
</dbReference>
<dbReference type="GO" id="GO:0006508">
    <property type="term" value="P:proteolysis"/>
    <property type="evidence" value="ECO:0007669"/>
    <property type="project" value="InterPro"/>
</dbReference>
<organism evidence="12 13">
    <name type="scientific">Bacillus cereus VD021</name>
    <dbReference type="NCBI Taxonomy" id="1053224"/>
    <lineage>
        <taxon>Bacteria</taxon>
        <taxon>Bacillati</taxon>
        <taxon>Bacillota</taxon>
        <taxon>Bacilli</taxon>
        <taxon>Bacillales</taxon>
        <taxon>Bacillaceae</taxon>
        <taxon>Bacillus</taxon>
        <taxon>Bacillus cereus group</taxon>
    </lineage>
</organism>
<dbReference type="GO" id="GO:0006281">
    <property type="term" value="P:DNA repair"/>
    <property type="evidence" value="ECO:0007669"/>
    <property type="project" value="UniProtKB-KW"/>
</dbReference>
<keyword evidence="6" id="KW-0805">Transcription regulation</keyword>
<keyword evidence="5" id="KW-0068">Autocatalytic cleavage</keyword>
<dbReference type="PANTHER" id="PTHR33516">
    <property type="entry name" value="LEXA REPRESSOR"/>
    <property type="match status" value="1"/>
</dbReference>
<dbReference type="PATRIC" id="fig|1053224.3.peg.9"/>
<name>R8I4W9_BACCE</name>
<dbReference type="InterPro" id="IPR050077">
    <property type="entry name" value="LexA_repressor"/>
</dbReference>
<feature type="domain" description="LexA repressor DNA-binding" evidence="11">
    <location>
        <begin position="2"/>
        <end position="66"/>
    </location>
</feature>
<sequence>MMEPLTTRQSQILNFMRHQVTEHGYPPTVREIGKAVGLASSSTVHGYLSRLEEKGYIRRDPTKPRAIEILGEERIEKEIQEKNKLITEIYRTQLQTVSILLQLNDKFVRIPLSRELHYLNKFLINNIDLTKISLEELKDKHVQVDFLLEQVKKTLID</sequence>
<dbReference type="AlphaFoldDB" id="R8I4W9"/>
<evidence type="ECO:0000259" key="11">
    <source>
        <dbReference type="Pfam" id="PF01726"/>
    </source>
</evidence>
<reference evidence="12 13" key="1">
    <citation type="submission" date="2012-12" db="EMBL/GenBank/DDBJ databases">
        <title>The Genome Sequence of Bacillus cereus VD021.</title>
        <authorList>
            <consortium name="The Broad Institute Genome Sequencing Platform"/>
            <consortium name="The Broad Institute Genome Sequencing Center for Infectious Disease"/>
            <person name="Feldgarden M."/>
            <person name="Van der Auwera G.A."/>
            <person name="Mahillon J."/>
            <person name="Duprez V."/>
            <person name="Timmery S."/>
            <person name="Mattelet C."/>
            <person name="Dierick K."/>
            <person name="Sun M."/>
            <person name="Yu Z."/>
            <person name="Zhu L."/>
            <person name="Hu X."/>
            <person name="Shank E.B."/>
            <person name="Swiecicka I."/>
            <person name="Hansen B.M."/>
            <person name="Andrup L."/>
            <person name="Walker B."/>
            <person name="Young S.K."/>
            <person name="Zeng Q."/>
            <person name="Gargeya S."/>
            <person name="Fitzgerald M."/>
            <person name="Haas B."/>
            <person name="Abouelleil A."/>
            <person name="Alvarado L."/>
            <person name="Arachchi H.M."/>
            <person name="Berlin A.M."/>
            <person name="Chapman S.B."/>
            <person name="Dewar J."/>
            <person name="Goldberg J."/>
            <person name="Griggs A."/>
            <person name="Gujja S."/>
            <person name="Hansen M."/>
            <person name="Howarth C."/>
            <person name="Imamovic A."/>
            <person name="Larimer J."/>
            <person name="McCowan C."/>
            <person name="Murphy C."/>
            <person name="Neiman D."/>
            <person name="Pearson M."/>
            <person name="Priest M."/>
            <person name="Roberts A."/>
            <person name="Saif S."/>
            <person name="Shea T."/>
            <person name="Sisk P."/>
            <person name="Sykes S."/>
            <person name="Wortman J."/>
            <person name="Nusbaum C."/>
            <person name="Birren B."/>
        </authorList>
    </citation>
    <scope>NUCLEOTIDE SEQUENCE [LARGE SCALE GENOMIC DNA]</scope>
    <source>
        <strain evidence="12 13">VD021</strain>
    </source>
</reference>
<evidence type="ECO:0000256" key="9">
    <source>
        <dbReference type="ARBA" id="ARBA00023204"/>
    </source>
</evidence>
<protein>
    <submittedName>
        <fullName evidence="12">LexA repressor</fullName>
    </submittedName>
</protein>
<keyword evidence="9" id="KW-0234">DNA repair</keyword>
<dbReference type="Pfam" id="PF01726">
    <property type="entry name" value="LexA_DNA_bind"/>
    <property type="match status" value="1"/>
</dbReference>
<dbReference type="Proteomes" id="UP000014040">
    <property type="component" value="Unassembled WGS sequence"/>
</dbReference>
<dbReference type="PANTHER" id="PTHR33516:SF2">
    <property type="entry name" value="LEXA REPRESSOR-RELATED"/>
    <property type="match status" value="1"/>
</dbReference>
<dbReference type="GO" id="GO:0004252">
    <property type="term" value="F:serine-type endopeptidase activity"/>
    <property type="evidence" value="ECO:0007669"/>
    <property type="project" value="InterPro"/>
</dbReference>
<comment type="caution">
    <text evidence="12">The sequence shown here is derived from an EMBL/GenBank/DDBJ whole genome shotgun (WGS) entry which is preliminary data.</text>
</comment>
<dbReference type="GO" id="GO:0006260">
    <property type="term" value="P:DNA replication"/>
    <property type="evidence" value="ECO:0007669"/>
    <property type="project" value="UniProtKB-KW"/>
</dbReference>
<keyword evidence="2" id="KW-0235">DNA replication</keyword>
<keyword evidence="10" id="KW-0742">SOS response</keyword>
<evidence type="ECO:0000313" key="12">
    <source>
        <dbReference type="EMBL" id="EOO80164.1"/>
    </source>
</evidence>
<gene>
    <name evidence="12" type="ORF">IIC_00010</name>
</gene>
<proteinExistence type="predicted"/>
<keyword evidence="4" id="KW-0378">Hydrolase</keyword>
<evidence type="ECO:0000256" key="7">
    <source>
        <dbReference type="ARBA" id="ARBA00023125"/>
    </source>
</evidence>
<evidence type="ECO:0000313" key="13">
    <source>
        <dbReference type="Proteomes" id="UP000014040"/>
    </source>
</evidence>
<dbReference type="InterPro" id="IPR006199">
    <property type="entry name" value="LexA_DNA-bd_dom"/>
</dbReference>
<evidence type="ECO:0000256" key="2">
    <source>
        <dbReference type="ARBA" id="ARBA00022705"/>
    </source>
</evidence>
<dbReference type="EMBL" id="AHES01000001">
    <property type="protein sequence ID" value="EOO80164.1"/>
    <property type="molecule type" value="Genomic_DNA"/>
</dbReference>
<accession>R8I4W9</accession>
<evidence type="ECO:0000256" key="10">
    <source>
        <dbReference type="ARBA" id="ARBA00023236"/>
    </source>
</evidence>
<evidence type="ECO:0000256" key="6">
    <source>
        <dbReference type="ARBA" id="ARBA00023015"/>
    </source>
</evidence>
<evidence type="ECO:0000256" key="8">
    <source>
        <dbReference type="ARBA" id="ARBA00023163"/>
    </source>
</evidence>
<keyword evidence="1" id="KW-0678">Repressor</keyword>
<dbReference type="SUPFAM" id="SSF46785">
    <property type="entry name" value="Winged helix' DNA-binding domain"/>
    <property type="match status" value="1"/>
</dbReference>
<evidence type="ECO:0000256" key="5">
    <source>
        <dbReference type="ARBA" id="ARBA00022813"/>
    </source>
</evidence>
<evidence type="ECO:0000256" key="3">
    <source>
        <dbReference type="ARBA" id="ARBA00022763"/>
    </source>
</evidence>
<keyword evidence="8" id="KW-0804">Transcription</keyword>
<keyword evidence="3" id="KW-0227">DNA damage</keyword>
<dbReference type="HOGENOM" id="CLU_1674355_0_0_9"/>
<keyword evidence="7" id="KW-0238">DNA-binding</keyword>
<dbReference type="FunFam" id="1.10.10.10:FF:000009">
    <property type="entry name" value="LexA repressor"/>
    <property type="match status" value="1"/>
</dbReference>
<dbReference type="GO" id="GO:0003677">
    <property type="term" value="F:DNA binding"/>
    <property type="evidence" value="ECO:0007669"/>
    <property type="project" value="UniProtKB-KW"/>
</dbReference>
<dbReference type="Gene3D" id="1.10.10.10">
    <property type="entry name" value="Winged helix-like DNA-binding domain superfamily/Winged helix DNA-binding domain"/>
    <property type="match status" value="1"/>
</dbReference>
<evidence type="ECO:0000256" key="4">
    <source>
        <dbReference type="ARBA" id="ARBA00022801"/>
    </source>
</evidence>
<evidence type="ECO:0000256" key="1">
    <source>
        <dbReference type="ARBA" id="ARBA00022491"/>
    </source>
</evidence>
<dbReference type="InterPro" id="IPR036388">
    <property type="entry name" value="WH-like_DNA-bd_sf"/>
</dbReference>